<evidence type="ECO:0000256" key="1">
    <source>
        <dbReference type="ARBA" id="ARBA00004651"/>
    </source>
</evidence>
<gene>
    <name evidence="8" type="ORF">GCM10022229_10570</name>
</gene>
<organism evidence="8 9">
    <name type="scientific">Luteimonas lutimaris</name>
    <dbReference type="NCBI Taxonomy" id="698645"/>
    <lineage>
        <taxon>Bacteria</taxon>
        <taxon>Pseudomonadati</taxon>
        <taxon>Pseudomonadota</taxon>
        <taxon>Gammaproteobacteria</taxon>
        <taxon>Lysobacterales</taxon>
        <taxon>Lysobacteraceae</taxon>
        <taxon>Luteimonas</taxon>
    </lineage>
</organism>
<evidence type="ECO:0000256" key="5">
    <source>
        <dbReference type="ARBA" id="ARBA00022989"/>
    </source>
</evidence>
<evidence type="ECO:0000256" key="2">
    <source>
        <dbReference type="ARBA" id="ARBA00022475"/>
    </source>
</evidence>
<reference evidence="9" key="1">
    <citation type="journal article" date="2019" name="Int. J. Syst. Evol. Microbiol.">
        <title>The Global Catalogue of Microorganisms (GCM) 10K type strain sequencing project: providing services to taxonomists for standard genome sequencing and annotation.</title>
        <authorList>
            <consortium name="The Broad Institute Genomics Platform"/>
            <consortium name="The Broad Institute Genome Sequencing Center for Infectious Disease"/>
            <person name="Wu L."/>
            <person name="Ma J."/>
        </authorList>
    </citation>
    <scope>NUCLEOTIDE SEQUENCE [LARGE SCALE GENOMIC DNA]</scope>
    <source>
        <strain evidence="9">JCM 16916</strain>
    </source>
</reference>
<feature type="transmembrane region" description="Helical" evidence="7">
    <location>
        <begin position="49"/>
        <end position="69"/>
    </location>
</feature>
<dbReference type="InterPro" id="IPR000715">
    <property type="entry name" value="Glycosyl_transferase_4"/>
</dbReference>
<accession>A0ABP7MBI7</accession>
<comment type="caution">
    <text evidence="8">The sequence shown here is derived from an EMBL/GenBank/DDBJ whole genome shotgun (WGS) entry which is preliminary data.</text>
</comment>
<feature type="transmembrane region" description="Helical" evidence="7">
    <location>
        <begin position="231"/>
        <end position="252"/>
    </location>
</feature>
<dbReference type="PANTHER" id="PTHR22926">
    <property type="entry name" value="PHOSPHO-N-ACETYLMURAMOYL-PENTAPEPTIDE-TRANSFERASE"/>
    <property type="match status" value="1"/>
</dbReference>
<comment type="subcellular location">
    <subcellularLocation>
        <location evidence="1">Cell membrane</location>
        <topology evidence="1">Multi-pass membrane protein</topology>
    </subcellularLocation>
</comment>
<dbReference type="PANTHER" id="PTHR22926:SF3">
    <property type="entry name" value="UNDECAPRENYL-PHOSPHATE ALPHA-N-ACETYLGLUCOSAMINYL 1-PHOSPHATE TRANSFERASE"/>
    <property type="match status" value="1"/>
</dbReference>
<keyword evidence="6 7" id="KW-0472">Membrane</keyword>
<dbReference type="EMBL" id="BAAAZU010000004">
    <property type="protein sequence ID" value="GAA3918856.1"/>
    <property type="molecule type" value="Genomic_DNA"/>
</dbReference>
<keyword evidence="9" id="KW-1185">Reference proteome</keyword>
<dbReference type="Pfam" id="PF00953">
    <property type="entry name" value="Glycos_transf_4"/>
    <property type="match status" value="1"/>
</dbReference>
<feature type="transmembrane region" description="Helical" evidence="7">
    <location>
        <begin position="106"/>
        <end position="123"/>
    </location>
</feature>
<evidence type="ECO:0000313" key="9">
    <source>
        <dbReference type="Proteomes" id="UP001501727"/>
    </source>
</evidence>
<evidence type="ECO:0000256" key="7">
    <source>
        <dbReference type="SAM" id="Phobius"/>
    </source>
</evidence>
<evidence type="ECO:0000256" key="6">
    <source>
        <dbReference type="ARBA" id="ARBA00023136"/>
    </source>
</evidence>
<feature type="transmembrane region" description="Helical" evidence="7">
    <location>
        <begin position="128"/>
        <end position="147"/>
    </location>
</feature>
<name>A0ABP7MBI7_9GAMM</name>
<feature type="transmembrane region" description="Helical" evidence="7">
    <location>
        <begin position="198"/>
        <end position="219"/>
    </location>
</feature>
<feature type="transmembrane region" description="Helical" evidence="7">
    <location>
        <begin position="306"/>
        <end position="324"/>
    </location>
</feature>
<feature type="transmembrane region" description="Helical" evidence="7">
    <location>
        <begin position="153"/>
        <end position="186"/>
    </location>
</feature>
<keyword evidence="5 7" id="KW-1133">Transmembrane helix</keyword>
<evidence type="ECO:0000256" key="3">
    <source>
        <dbReference type="ARBA" id="ARBA00022679"/>
    </source>
</evidence>
<evidence type="ECO:0000256" key="4">
    <source>
        <dbReference type="ARBA" id="ARBA00022692"/>
    </source>
</evidence>
<keyword evidence="2" id="KW-1003">Cell membrane</keyword>
<protein>
    <submittedName>
        <fullName evidence="8">Glycosyltransferase family 4 protein</fullName>
    </submittedName>
</protein>
<feature type="transmembrane region" description="Helical" evidence="7">
    <location>
        <begin position="76"/>
        <end position="94"/>
    </location>
</feature>
<keyword evidence="4 7" id="KW-0812">Transmembrane</keyword>
<dbReference type="Proteomes" id="UP001501727">
    <property type="component" value="Unassembled WGS sequence"/>
</dbReference>
<sequence length="342" mass="35776">MPGLPVAAAWLALLFVASLAGTVAARRYAIRRDLLDHPGERRSHVVATPRGGGIGIVVAMLGALGLLAWWNPAQALPMALAATGLLLVSGIGWIDDHRPLTPWSRLAVHAVASVLLAAVAYGAGGQWVCALLAFALCMVLVNIWNFMDGIDGIAALQALVVAAAITLLANVAAARWIALALAAACFGFLPLNLPRARIFLGDVGSGALGYLLALAMVLAATGGGQATSPAAWVLLLLPPSAFFLDASLTLLVRMLRGERWWTPHVGHLYQRAAREVGRHWPVTLAYAAWAMVAGGLAFAIRDRPETFIMCSGIAWYLGGGILWLGSGAHRGLDSGLPGKQSG</sequence>
<evidence type="ECO:0000313" key="8">
    <source>
        <dbReference type="EMBL" id="GAA3918856.1"/>
    </source>
</evidence>
<proteinExistence type="predicted"/>
<keyword evidence="3" id="KW-0808">Transferase</keyword>
<feature type="transmembrane region" description="Helical" evidence="7">
    <location>
        <begin position="280"/>
        <end position="300"/>
    </location>
</feature>